<feature type="compositionally biased region" description="Low complexity" evidence="2">
    <location>
        <begin position="41"/>
        <end position="54"/>
    </location>
</feature>
<feature type="region of interest" description="Disordered" evidence="2">
    <location>
        <begin position="414"/>
        <end position="458"/>
    </location>
</feature>
<evidence type="ECO:0000256" key="2">
    <source>
        <dbReference type="SAM" id="MobiDB-lite"/>
    </source>
</evidence>
<feature type="region of interest" description="Disordered" evidence="2">
    <location>
        <begin position="513"/>
        <end position="542"/>
    </location>
</feature>
<feature type="compositionally biased region" description="Pro residues" evidence="2">
    <location>
        <begin position="354"/>
        <end position="368"/>
    </location>
</feature>
<feature type="region of interest" description="Disordered" evidence="2">
    <location>
        <begin position="28"/>
        <end position="59"/>
    </location>
</feature>
<name>A0A1W2TQY9_ROSNE</name>
<dbReference type="OrthoDB" id="4777282at2759"/>
<feature type="compositionally biased region" description="Polar residues" evidence="2">
    <location>
        <begin position="28"/>
        <end position="40"/>
    </location>
</feature>
<gene>
    <name evidence="3" type="ORF">SAMD00023353_5500730</name>
</gene>
<sequence length="565" mass="60697">MNYEDKELINHCIKLKELRAAQPINTAGQSPTVEVSENSATANNLSPTSSLTTSGQSRKSIKKLSHWITRCSGKAVQKVKKAVSFGSMKGSDKSTPPTPPEMQVSEEVKEKIREKVQEAAKQLRDRLDLDEDVPIPAPLNIRKKTTITPMPSGLDENMGNNIESFGSTAQEVITPAMWLSSSSVAAEPHSGAALRNKPQFHEYGKPQVNSRARPYLTEAGPIHTQQNIVLHSAGTSSLSAPDFIPSINPPAPTNIRTGAQQKSPCAASITHPLDTSRKDLSHLPRHLQSENQRGSRLSQNTSVRLSDATTACEGNYETRGVIETPAVVMEERSTFAEESECSDAMSRPADTAFGPPPFPPPNHPPPLAPTHAQQQRRRRSVRGIPGPAAGIHRVPRVSKRYSGIPVHESTMCVRDFSLPSSPGSLGDPEPDRDARAPEQQRADDKEDGEEDDGPATGGWLVLQRRAHQRAIAACLGDPAARSPAVGRSPASRVEAEMARRVAAVVRGPARDSRPAIAGAGVASGGTSPSSSADVGNGSKPSFLQRCGKAFAKKRSFWKRTTGSDK</sequence>
<accession>A0A1W2TQY9</accession>
<feature type="compositionally biased region" description="Polar residues" evidence="2">
    <location>
        <begin position="524"/>
        <end position="541"/>
    </location>
</feature>
<dbReference type="AlphaFoldDB" id="A0A1W2TQY9"/>
<feature type="compositionally biased region" description="Low complexity" evidence="2">
    <location>
        <begin position="417"/>
        <end position="427"/>
    </location>
</feature>
<feature type="region of interest" description="Disordered" evidence="2">
    <location>
        <begin position="334"/>
        <end position="396"/>
    </location>
</feature>
<evidence type="ECO:0000313" key="4">
    <source>
        <dbReference type="Proteomes" id="UP000054516"/>
    </source>
</evidence>
<dbReference type="EMBL" id="DF977500">
    <property type="protein sequence ID" value="GAP90888.2"/>
    <property type="molecule type" value="Genomic_DNA"/>
</dbReference>
<evidence type="ECO:0000313" key="3">
    <source>
        <dbReference type="EMBL" id="GAP90888.2"/>
    </source>
</evidence>
<proteinExistence type="predicted"/>
<feature type="coiled-coil region" evidence="1">
    <location>
        <begin position="102"/>
        <end position="133"/>
    </location>
</feature>
<dbReference type="STRING" id="77044.A0A1W2TQY9"/>
<feature type="compositionally biased region" description="Basic and acidic residues" evidence="2">
    <location>
        <begin position="429"/>
        <end position="444"/>
    </location>
</feature>
<keyword evidence="4" id="KW-1185">Reference proteome</keyword>
<organism evidence="3">
    <name type="scientific">Rosellinia necatrix</name>
    <name type="common">White root-rot fungus</name>
    <dbReference type="NCBI Taxonomy" id="77044"/>
    <lineage>
        <taxon>Eukaryota</taxon>
        <taxon>Fungi</taxon>
        <taxon>Dikarya</taxon>
        <taxon>Ascomycota</taxon>
        <taxon>Pezizomycotina</taxon>
        <taxon>Sordariomycetes</taxon>
        <taxon>Xylariomycetidae</taxon>
        <taxon>Xylariales</taxon>
        <taxon>Xylariaceae</taxon>
        <taxon>Rosellinia</taxon>
    </lineage>
</organism>
<protein>
    <submittedName>
        <fullName evidence="3">Uncharacterized protein</fullName>
    </submittedName>
</protein>
<evidence type="ECO:0000256" key="1">
    <source>
        <dbReference type="SAM" id="Coils"/>
    </source>
</evidence>
<reference evidence="3" key="1">
    <citation type="submission" date="2016-03" db="EMBL/GenBank/DDBJ databases">
        <title>Draft genome sequence of Rosellinia necatrix.</title>
        <authorList>
            <person name="Kanematsu S."/>
        </authorList>
    </citation>
    <scope>NUCLEOTIDE SEQUENCE [LARGE SCALE GENOMIC DNA]</scope>
    <source>
        <strain evidence="3">W97</strain>
    </source>
</reference>
<keyword evidence="1" id="KW-0175">Coiled coil</keyword>
<dbReference type="Proteomes" id="UP000054516">
    <property type="component" value="Unassembled WGS sequence"/>
</dbReference>